<evidence type="ECO:0000313" key="4">
    <source>
        <dbReference type="Proteomes" id="UP000016498"/>
    </source>
</evidence>
<sequence length="142" mass="14260">GRAESRPPPGHRAHGQGEPKGPGETGGADESDERSDQGMVTAETALSLPAVVLVLLIVLAAVSAGVTQLRVADAARTAARQAAIGRDDYAEAAQRVAAGVSLGVEQGELTCVTAARPVPGPLGGLGLTARARACTYTEPSNP</sequence>
<dbReference type="HOGENOM" id="CLU_1810113_0_0_11"/>
<keyword evidence="2" id="KW-0472">Membrane</keyword>
<gene>
    <name evidence="3" type="ORF">HMPREF1549_01822</name>
</gene>
<protein>
    <recommendedName>
        <fullName evidence="5">TadE-like protein</fullName>
    </recommendedName>
</protein>
<comment type="caution">
    <text evidence="3">The sequence shown here is derived from an EMBL/GenBank/DDBJ whole genome shotgun (WGS) entry which is preliminary data.</text>
</comment>
<dbReference type="RefSeq" id="WP_021606460.1">
    <property type="nucleotide sequence ID" value="NZ_KE951691.1"/>
</dbReference>
<dbReference type="Proteomes" id="UP000016498">
    <property type="component" value="Unassembled WGS sequence"/>
</dbReference>
<reference evidence="3 4" key="1">
    <citation type="submission" date="2013-06" db="EMBL/GenBank/DDBJ databases">
        <authorList>
            <person name="Weinstock G."/>
            <person name="Sodergren E."/>
            <person name="Lobos E.A."/>
            <person name="Fulton L."/>
            <person name="Fulton R."/>
            <person name="Courtney L."/>
            <person name="Fronick C."/>
            <person name="O'Laughlin M."/>
            <person name="Godfrey J."/>
            <person name="Wilson R.M."/>
            <person name="Miner T."/>
            <person name="Farmer C."/>
            <person name="Delehaunty K."/>
            <person name="Cordes M."/>
            <person name="Minx P."/>
            <person name="Tomlinson C."/>
            <person name="Chen J."/>
            <person name="Wollam A."/>
            <person name="Pepin K.H."/>
            <person name="Bhonagiri V."/>
            <person name="Zhang X."/>
            <person name="Warren W."/>
            <person name="Mitreva M."/>
            <person name="Mardis E.R."/>
            <person name="Wilson R.K."/>
        </authorList>
    </citation>
    <scope>NUCLEOTIDE SEQUENCE [LARGE SCALE GENOMIC DNA]</scope>
    <source>
        <strain evidence="3 4">F0510</strain>
    </source>
</reference>
<evidence type="ECO:0008006" key="5">
    <source>
        <dbReference type="Google" id="ProtNLM"/>
    </source>
</evidence>
<dbReference type="NCBIfam" id="NF041390">
    <property type="entry name" value="TadE_Rv3655c"/>
    <property type="match status" value="1"/>
</dbReference>
<evidence type="ECO:0000256" key="2">
    <source>
        <dbReference type="SAM" id="Phobius"/>
    </source>
</evidence>
<keyword evidence="2" id="KW-1133">Transmembrane helix</keyword>
<dbReference type="PATRIC" id="fig|1227262.3.peg.1494"/>
<accession>U1RIL0</accession>
<feature type="region of interest" description="Disordered" evidence="1">
    <location>
        <begin position="1"/>
        <end position="40"/>
    </location>
</feature>
<dbReference type="AlphaFoldDB" id="U1RIL0"/>
<evidence type="ECO:0000256" key="1">
    <source>
        <dbReference type="SAM" id="MobiDB-lite"/>
    </source>
</evidence>
<name>U1RIL0_9ACTO</name>
<dbReference type="InterPro" id="IPR049790">
    <property type="entry name" value="Rv3655c/TadE"/>
</dbReference>
<dbReference type="EMBL" id="AWSD01000195">
    <property type="protein sequence ID" value="ERH18322.1"/>
    <property type="molecule type" value="Genomic_DNA"/>
</dbReference>
<proteinExistence type="predicted"/>
<keyword evidence="2" id="KW-0812">Transmembrane</keyword>
<feature type="transmembrane region" description="Helical" evidence="2">
    <location>
        <begin position="46"/>
        <end position="66"/>
    </location>
</feature>
<evidence type="ECO:0000313" key="3">
    <source>
        <dbReference type="EMBL" id="ERH18322.1"/>
    </source>
</evidence>
<organism evidence="3 4">
    <name type="scientific">Actinomyces johnsonii F0510</name>
    <dbReference type="NCBI Taxonomy" id="1227262"/>
    <lineage>
        <taxon>Bacteria</taxon>
        <taxon>Bacillati</taxon>
        <taxon>Actinomycetota</taxon>
        <taxon>Actinomycetes</taxon>
        <taxon>Actinomycetales</taxon>
        <taxon>Actinomycetaceae</taxon>
        <taxon>Actinomyces</taxon>
    </lineage>
</organism>
<feature type="non-terminal residue" evidence="3">
    <location>
        <position position="1"/>
    </location>
</feature>